<dbReference type="OMA" id="MLEWAWL"/>
<keyword evidence="5 9" id="KW-0479">Metal-binding</keyword>
<dbReference type="InterPro" id="IPR036396">
    <property type="entry name" value="Cyt_P450_sf"/>
</dbReference>
<dbReference type="Proteomes" id="UP000092993">
    <property type="component" value="Unassembled WGS sequence"/>
</dbReference>
<comment type="similarity">
    <text evidence="3">Belongs to the cytochrome P450 family.</text>
</comment>
<dbReference type="OrthoDB" id="1470350at2759"/>
<evidence type="ECO:0000256" key="8">
    <source>
        <dbReference type="ARBA" id="ARBA00023033"/>
    </source>
</evidence>
<evidence type="ECO:0000256" key="7">
    <source>
        <dbReference type="ARBA" id="ARBA00023004"/>
    </source>
</evidence>
<dbReference type="InterPro" id="IPR050121">
    <property type="entry name" value="Cytochrome_P450_monoxygenase"/>
</dbReference>
<dbReference type="SUPFAM" id="SSF48264">
    <property type="entry name" value="Cytochrome P450"/>
    <property type="match status" value="1"/>
</dbReference>
<comment type="caution">
    <text evidence="10">The sequence shown here is derived from an EMBL/GenBank/DDBJ whole genome shotgun (WGS) entry which is preliminary data.</text>
</comment>
<dbReference type="PANTHER" id="PTHR24305:SF166">
    <property type="entry name" value="CYTOCHROME P450 12A4, MITOCHONDRIAL-RELATED"/>
    <property type="match status" value="1"/>
</dbReference>
<dbReference type="PRINTS" id="PR00465">
    <property type="entry name" value="EP450IV"/>
</dbReference>
<evidence type="ECO:0000256" key="1">
    <source>
        <dbReference type="ARBA" id="ARBA00001971"/>
    </source>
</evidence>
<evidence type="ECO:0000256" key="2">
    <source>
        <dbReference type="ARBA" id="ARBA00005179"/>
    </source>
</evidence>
<comment type="pathway">
    <text evidence="2">Secondary metabolite biosynthesis.</text>
</comment>
<keyword evidence="7 9" id="KW-0408">Iron</keyword>
<dbReference type="GO" id="GO:0020037">
    <property type="term" value="F:heme binding"/>
    <property type="evidence" value="ECO:0007669"/>
    <property type="project" value="InterPro"/>
</dbReference>
<dbReference type="Gene3D" id="1.10.630.10">
    <property type="entry name" value="Cytochrome P450"/>
    <property type="match status" value="2"/>
</dbReference>
<evidence type="ECO:0000313" key="10">
    <source>
        <dbReference type="EMBL" id="OBZ67681.1"/>
    </source>
</evidence>
<keyword evidence="11" id="KW-1185">Reference proteome</keyword>
<dbReference type="STRING" id="5627.A0A1C7LS78"/>
<proteinExistence type="inferred from homology"/>
<organism evidence="10 11">
    <name type="scientific">Grifola frondosa</name>
    <name type="common">Maitake</name>
    <name type="synonym">Polyporus frondosus</name>
    <dbReference type="NCBI Taxonomy" id="5627"/>
    <lineage>
        <taxon>Eukaryota</taxon>
        <taxon>Fungi</taxon>
        <taxon>Dikarya</taxon>
        <taxon>Basidiomycota</taxon>
        <taxon>Agaricomycotina</taxon>
        <taxon>Agaricomycetes</taxon>
        <taxon>Polyporales</taxon>
        <taxon>Grifolaceae</taxon>
        <taxon>Grifola</taxon>
    </lineage>
</organism>
<dbReference type="GO" id="GO:0005506">
    <property type="term" value="F:iron ion binding"/>
    <property type="evidence" value="ECO:0007669"/>
    <property type="project" value="InterPro"/>
</dbReference>
<reference evidence="10 11" key="1">
    <citation type="submission" date="2016-03" db="EMBL/GenBank/DDBJ databases">
        <title>Whole genome sequencing of Grifola frondosa 9006-11.</title>
        <authorList>
            <person name="Min B."/>
            <person name="Park H."/>
            <person name="Kim J.-G."/>
            <person name="Cho H."/>
            <person name="Oh Y.-L."/>
            <person name="Kong W.-S."/>
            <person name="Choi I.-G."/>
        </authorList>
    </citation>
    <scope>NUCLEOTIDE SEQUENCE [LARGE SCALE GENOMIC DNA]</scope>
    <source>
        <strain evidence="10 11">9006-11</strain>
    </source>
</reference>
<keyword evidence="6" id="KW-0560">Oxidoreductase</keyword>
<dbReference type="GO" id="GO:0016705">
    <property type="term" value="F:oxidoreductase activity, acting on paired donors, with incorporation or reduction of molecular oxygen"/>
    <property type="evidence" value="ECO:0007669"/>
    <property type="project" value="InterPro"/>
</dbReference>
<dbReference type="InterPro" id="IPR001128">
    <property type="entry name" value="Cyt_P450"/>
</dbReference>
<evidence type="ECO:0008006" key="12">
    <source>
        <dbReference type="Google" id="ProtNLM"/>
    </source>
</evidence>
<evidence type="ECO:0000256" key="9">
    <source>
        <dbReference type="PIRSR" id="PIRSR602403-1"/>
    </source>
</evidence>
<comment type="cofactor">
    <cofactor evidence="1 9">
        <name>heme</name>
        <dbReference type="ChEBI" id="CHEBI:30413"/>
    </cofactor>
</comment>
<evidence type="ECO:0000256" key="6">
    <source>
        <dbReference type="ARBA" id="ARBA00023002"/>
    </source>
</evidence>
<evidence type="ECO:0000313" key="11">
    <source>
        <dbReference type="Proteomes" id="UP000092993"/>
    </source>
</evidence>
<evidence type="ECO:0000256" key="3">
    <source>
        <dbReference type="ARBA" id="ARBA00010617"/>
    </source>
</evidence>
<protein>
    <recommendedName>
        <fullName evidence="12">Cytochrome P450</fullName>
    </recommendedName>
</protein>
<keyword evidence="4 9" id="KW-0349">Heme</keyword>
<keyword evidence="8" id="KW-0503">Monooxygenase</keyword>
<evidence type="ECO:0000256" key="5">
    <source>
        <dbReference type="ARBA" id="ARBA00022723"/>
    </source>
</evidence>
<dbReference type="PANTHER" id="PTHR24305">
    <property type="entry name" value="CYTOCHROME P450"/>
    <property type="match status" value="1"/>
</dbReference>
<gene>
    <name evidence="10" type="ORF">A0H81_12357</name>
</gene>
<name>A0A1C7LS78_GRIFR</name>
<evidence type="ECO:0000256" key="4">
    <source>
        <dbReference type="ARBA" id="ARBA00022617"/>
    </source>
</evidence>
<dbReference type="InterPro" id="IPR002403">
    <property type="entry name" value="Cyt_P450_E_grp-IV"/>
</dbReference>
<dbReference type="Pfam" id="PF00067">
    <property type="entry name" value="p450"/>
    <property type="match status" value="1"/>
</dbReference>
<dbReference type="GO" id="GO:0004497">
    <property type="term" value="F:monooxygenase activity"/>
    <property type="evidence" value="ECO:0007669"/>
    <property type="project" value="UniProtKB-KW"/>
</dbReference>
<accession>A0A1C7LS78</accession>
<dbReference type="EMBL" id="LUGG01000023">
    <property type="protein sequence ID" value="OBZ67681.1"/>
    <property type="molecule type" value="Genomic_DNA"/>
</dbReference>
<dbReference type="AlphaFoldDB" id="A0A1C7LS78"/>
<sequence length="550" mass="62047">MSAFSLVSINSTQVTRIPCLRHRALLYSQGVRPVSYLNYHNKILPAEGLRLLHLLRVVGPVEVRFEIIFKSALDNIPGPPPQSFWKGNTDQLFNRHAWSFHQELNEKYGSVVKLHSVVGQKLLYVYDPKALHSIIVKDHHIYEEAAFFIKTNLLTFGPGLLSVLGDQHRKQRKLLNPVFSTNHMRHMMPAFYQISHKLCDAIESRVSAGDGEVDMLGWMGRAALELIGQAGLGYSFDPLVENVPNPYGDAIKNFFPVLSRLLTLRRMVPFIPQVGPASLRRKIMEMFHKGVKQLISIVDAMHTHSTEIFEKKKEALKRGDEAISQEIIEGKDIMSILLKANIAASEEDRLPEHELIAQMSVRKEILEASNGEDLPYDVLIELPYLDAVCRETLRLRSPITTVLRETREDTMMPLLEPIRGVDGSIINEIPIPKNTAILVGVLASNCNKAVWGTDALEWKPERWLSPLPGTVGEAHIPGVYSNLMTFLGGRRACIGFKFSQLEMKVVLSLLLSRFAFSLSDKPIVWNLAPVRYPTVGKDSTKPEMWLKVGW</sequence>
<feature type="binding site" description="axial binding residue" evidence="9">
    <location>
        <position position="493"/>
    </location>
    <ligand>
        <name>heme</name>
        <dbReference type="ChEBI" id="CHEBI:30413"/>
    </ligand>
    <ligandPart>
        <name>Fe</name>
        <dbReference type="ChEBI" id="CHEBI:18248"/>
    </ligandPart>
</feature>